<feature type="transmembrane region" description="Helical" evidence="6">
    <location>
        <begin position="93"/>
        <end position="115"/>
    </location>
</feature>
<feature type="transmembrane region" description="Helical" evidence="6">
    <location>
        <begin position="475"/>
        <end position="497"/>
    </location>
</feature>
<dbReference type="AlphaFoldDB" id="A0A7H9EMN1"/>
<dbReference type="GO" id="GO:0005886">
    <property type="term" value="C:plasma membrane"/>
    <property type="evidence" value="ECO:0007669"/>
    <property type="project" value="UniProtKB-SubCell"/>
</dbReference>
<feature type="transmembrane region" description="Helical" evidence="6">
    <location>
        <begin position="185"/>
        <end position="201"/>
    </location>
</feature>
<evidence type="ECO:0000256" key="2">
    <source>
        <dbReference type="ARBA" id="ARBA00022475"/>
    </source>
</evidence>
<keyword evidence="5 6" id="KW-0472">Membrane</keyword>
<organism evidence="7 8">
    <name type="scientific">Ligilactobacillus saerimneri</name>
    <dbReference type="NCBI Taxonomy" id="228229"/>
    <lineage>
        <taxon>Bacteria</taxon>
        <taxon>Bacillati</taxon>
        <taxon>Bacillota</taxon>
        <taxon>Bacilli</taxon>
        <taxon>Lactobacillales</taxon>
        <taxon>Lactobacillaceae</taxon>
        <taxon>Ligilactobacillus</taxon>
    </lineage>
</organism>
<comment type="subcellular location">
    <subcellularLocation>
        <location evidence="1">Cell membrane</location>
        <topology evidence="1">Multi-pass membrane protein</topology>
    </subcellularLocation>
</comment>
<evidence type="ECO:0000313" key="7">
    <source>
        <dbReference type="EMBL" id="QLL78579.1"/>
    </source>
</evidence>
<proteinExistence type="predicted"/>
<keyword evidence="4 6" id="KW-1133">Transmembrane helix</keyword>
<feature type="transmembrane region" description="Helical" evidence="6">
    <location>
        <begin position="340"/>
        <end position="359"/>
    </location>
</feature>
<gene>
    <name evidence="7" type="ORF">GTO87_08275</name>
</gene>
<feature type="transmembrane region" description="Helical" evidence="6">
    <location>
        <begin position="49"/>
        <end position="72"/>
    </location>
</feature>
<evidence type="ECO:0000256" key="6">
    <source>
        <dbReference type="SAM" id="Phobius"/>
    </source>
</evidence>
<feature type="transmembrane region" description="Helical" evidence="6">
    <location>
        <begin position="156"/>
        <end position="179"/>
    </location>
</feature>
<feature type="transmembrane region" description="Helical" evidence="6">
    <location>
        <begin position="440"/>
        <end position="463"/>
    </location>
</feature>
<dbReference type="InterPro" id="IPR050833">
    <property type="entry name" value="Poly_Biosynth_Transport"/>
</dbReference>
<accession>A0A7H9EMN1</accession>
<evidence type="ECO:0000256" key="1">
    <source>
        <dbReference type="ARBA" id="ARBA00004651"/>
    </source>
</evidence>
<reference evidence="7 8" key="1">
    <citation type="submission" date="2020-01" db="EMBL/GenBank/DDBJ databases">
        <title>Complete and circular genome sequences of six lactobacillus isolates from horses.</title>
        <authorList>
            <person name="Hassan H.M."/>
        </authorList>
    </citation>
    <scope>NUCLEOTIDE SEQUENCE [LARGE SCALE GENOMIC DNA]</scope>
    <source>
        <strain evidence="7 8">1A</strain>
    </source>
</reference>
<dbReference type="PANTHER" id="PTHR30250">
    <property type="entry name" value="PST FAMILY PREDICTED COLANIC ACID TRANSPORTER"/>
    <property type="match status" value="1"/>
</dbReference>
<feature type="transmembrane region" description="Helical" evidence="6">
    <location>
        <begin position="307"/>
        <end position="328"/>
    </location>
</feature>
<dbReference type="Pfam" id="PF01943">
    <property type="entry name" value="Polysacc_synt"/>
    <property type="match status" value="1"/>
</dbReference>
<feature type="transmembrane region" description="Helical" evidence="6">
    <location>
        <begin position="12"/>
        <end position="37"/>
    </location>
</feature>
<feature type="transmembrane region" description="Helical" evidence="6">
    <location>
        <begin position="251"/>
        <end position="270"/>
    </location>
</feature>
<dbReference type="RefSeq" id="WP_180848754.1">
    <property type="nucleotide sequence ID" value="NZ_CP047418.1"/>
</dbReference>
<evidence type="ECO:0000313" key="8">
    <source>
        <dbReference type="Proteomes" id="UP000510886"/>
    </source>
</evidence>
<feature type="transmembrane region" description="Helical" evidence="6">
    <location>
        <begin position="380"/>
        <end position="396"/>
    </location>
</feature>
<protein>
    <submittedName>
        <fullName evidence="7">Oligosaccharide flippase family protein</fullName>
    </submittedName>
</protein>
<dbReference type="Proteomes" id="UP000510886">
    <property type="component" value="Chromosome"/>
</dbReference>
<sequence length="517" mass="59015">MKSSRTHNALINSSVLAVLQVLTILLRFVTQTIFIYYLGKKYLGLNGLFLNIINILGFADLGIDTSIVYALYKPLAEHDEEKVTALMNLFRRAYNVIGLVVAGVGIILLPFLPYLIKDYHAVSHIPMYYLLYLANAVVSYFFTYKRSLLIADQQEYVSSLNQFNFTLLQTIFQAAVLFVFKAYSLYLWVAIICTLLSNLRISRKVDKQYPYLAKHKHERVSYEEFISIRNNVAGMIGARIGSVVVRSTDNLLLSTFAGLAVVGIYSNYLLIVNSVVSVLTKLVSSVTASIGNLIVEREDQDVRRVYLDHFMINFFLVTLTAGCLLAAFNTFIQLWAGANYVLPTVTVAVIVINYFIDMLRQTSITFVSAYGLFVPNGKKSVFEAIINLALSLFLLVGCHLGIAGVLLGTTLTNLLVNSWFEPWMIYSRGFRSQRQRFKRFYFRTYWVNMVFMLVVLFLINWGITWLDQMLHFNLVIQLAFNLAVMVLSLLIVLTVVYGRTPSYQYMWNLVKKFRKII</sequence>
<evidence type="ECO:0000256" key="3">
    <source>
        <dbReference type="ARBA" id="ARBA00022692"/>
    </source>
</evidence>
<name>A0A7H9EMN1_9LACO</name>
<dbReference type="PANTHER" id="PTHR30250:SF26">
    <property type="entry name" value="PSMA PROTEIN"/>
    <property type="match status" value="1"/>
</dbReference>
<feature type="transmembrane region" description="Helical" evidence="6">
    <location>
        <begin position="127"/>
        <end position="144"/>
    </location>
</feature>
<dbReference type="KEGG" id="lsw:GTO87_08275"/>
<dbReference type="EMBL" id="CP047418">
    <property type="protein sequence ID" value="QLL78579.1"/>
    <property type="molecule type" value="Genomic_DNA"/>
</dbReference>
<evidence type="ECO:0000256" key="4">
    <source>
        <dbReference type="ARBA" id="ARBA00022989"/>
    </source>
</evidence>
<dbReference type="InterPro" id="IPR002797">
    <property type="entry name" value="Polysacc_synth"/>
</dbReference>
<keyword evidence="3 6" id="KW-0812">Transmembrane</keyword>
<evidence type="ECO:0000256" key="5">
    <source>
        <dbReference type="ARBA" id="ARBA00023136"/>
    </source>
</evidence>
<keyword evidence="2" id="KW-1003">Cell membrane</keyword>